<dbReference type="GO" id="GO:0009279">
    <property type="term" value="C:cell outer membrane"/>
    <property type="evidence" value="ECO:0007669"/>
    <property type="project" value="UniProtKB-SubCell"/>
</dbReference>
<comment type="subcellular location">
    <subcellularLocation>
        <location evidence="1">Cell outer membrane</location>
    </subcellularLocation>
</comment>
<dbReference type="InterPro" id="IPR000531">
    <property type="entry name" value="Beta-barrel_TonB"/>
</dbReference>
<feature type="non-terminal residue" evidence="5">
    <location>
        <position position="1"/>
    </location>
</feature>
<reference evidence="5 6" key="1">
    <citation type="submission" date="2017-08" db="EMBL/GenBank/DDBJ databases">
        <title>Infants hospitalized years apart are colonized by the same room-sourced microbial strains.</title>
        <authorList>
            <person name="Brooks B."/>
            <person name="Olm M.R."/>
            <person name="Firek B.A."/>
            <person name="Baker R."/>
            <person name="Thomas B.C."/>
            <person name="Morowitz M.J."/>
            <person name="Banfield J.F."/>
        </authorList>
    </citation>
    <scope>NUCLEOTIDE SEQUENCE [LARGE SCALE GENOMIC DNA]</scope>
    <source>
        <strain evidence="5">S2_018_000_R3_119</strain>
    </source>
</reference>
<keyword evidence="2" id="KW-0472">Membrane</keyword>
<dbReference type="InterPro" id="IPR010104">
    <property type="entry name" value="TonB_rcpt_bac"/>
</dbReference>
<accession>A0A2W4YT02</accession>
<name>A0A2W4YT02_9SPHN</name>
<dbReference type="Gene3D" id="2.40.170.20">
    <property type="entry name" value="TonB-dependent receptor, beta-barrel domain"/>
    <property type="match status" value="1"/>
</dbReference>
<comment type="caution">
    <text evidence="5">The sequence shown here is derived from an EMBL/GenBank/DDBJ whole genome shotgun (WGS) entry which is preliminary data.</text>
</comment>
<protein>
    <submittedName>
        <fullName evidence="5">TonB-dependent receptor</fullName>
    </submittedName>
</protein>
<dbReference type="NCBIfam" id="TIGR01782">
    <property type="entry name" value="TonB-Xanth-Caul"/>
    <property type="match status" value="1"/>
</dbReference>
<evidence type="ECO:0000256" key="2">
    <source>
        <dbReference type="ARBA" id="ARBA00023136"/>
    </source>
</evidence>
<evidence type="ECO:0000259" key="4">
    <source>
        <dbReference type="Pfam" id="PF00593"/>
    </source>
</evidence>
<evidence type="ECO:0000256" key="1">
    <source>
        <dbReference type="ARBA" id="ARBA00004442"/>
    </source>
</evidence>
<dbReference type="EMBL" id="QFMX01000102">
    <property type="protein sequence ID" value="PZO70619.1"/>
    <property type="molecule type" value="Genomic_DNA"/>
</dbReference>
<evidence type="ECO:0000256" key="3">
    <source>
        <dbReference type="ARBA" id="ARBA00023237"/>
    </source>
</evidence>
<keyword evidence="3" id="KW-0998">Cell outer membrane</keyword>
<evidence type="ECO:0000313" key="6">
    <source>
        <dbReference type="Proteomes" id="UP000249555"/>
    </source>
</evidence>
<keyword evidence="5" id="KW-0675">Receptor</keyword>
<evidence type="ECO:0000313" key="5">
    <source>
        <dbReference type="EMBL" id="PZO70619.1"/>
    </source>
</evidence>
<dbReference type="Proteomes" id="UP000249555">
    <property type="component" value="Unassembled WGS sequence"/>
</dbReference>
<dbReference type="PANTHER" id="PTHR40980:SF3">
    <property type="entry name" value="TONB-DEPENDENT RECEPTOR-LIKE BETA-BARREL DOMAIN-CONTAINING PROTEIN"/>
    <property type="match status" value="1"/>
</dbReference>
<dbReference type="AlphaFoldDB" id="A0A2W4YT02"/>
<gene>
    <name evidence="5" type="ORF">DI640_14825</name>
</gene>
<dbReference type="InterPro" id="IPR036942">
    <property type="entry name" value="Beta-barrel_TonB_sf"/>
</dbReference>
<sequence>ARSPYTFGKALDLPTGAPREWLYVDFDKALPLIDRNATPLTRNRENDRRVKEEVLAGYAQLDLRGELAGMVVRGDAGVRVARTRTIATGAVVVGGVAQSVTFGRSYTDWLPSANLVFELAPRLQLRASANRNITRPTLTSLTPGGQVQVNTRTVSVGNPDLEPFRADSVDLALEFYPSRDGFFAVGPFYKRIDSFITNRTTEQAYAASGYPIAFLGNQQVARPEDIFFFTQPVNGPGTSLKGVEVIAQQAFTFLPGVLRHLGAIANYTYTSSDTDYALTATTSVRKPLVGLSKHSANATLYYETPVYGGRASINYRDRYLTAVPGANGNDIAGVNAATYVDASLFWNVTPRFTVTLEGVNLTNQAEDQFVDSSDRVSSYARSGRQLLAGIRWRM</sequence>
<dbReference type="Pfam" id="PF00593">
    <property type="entry name" value="TonB_dep_Rec_b-barrel"/>
    <property type="match status" value="1"/>
</dbReference>
<dbReference type="SUPFAM" id="SSF56935">
    <property type="entry name" value="Porins"/>
    <property type="match status" value="1"/>
</dbReference>
<organism evidence="5 6">
    <name type="scientific">Sphingomonas taxi</name>
    <dbReference type="NCBI Taxonomy" id="1549858"/>
    <lineage>
        <taxon>Bacteria</taxon>
        <taxon>Pseudomonadati</taxon>
        <taxon>Pseudomonadota</taxon>
        <taxon>Alphaproteobacteria</taxon>
        <taxon>Sphingomonadales</taxon>
        <taxon>Sphingomonadaceae</taxon>
        <taxon>Sphingomonas</taxon>
    </lineage>
</organism>
<dbReference type="PANTHER" id="PTHR40980">
    <property type="entry name" value="PLUG DOMAIN-CONTAINING PROTEIN"/>
    <property type="match status" value="1"/>
</dbReference>
<proteinExistence type="predicted"/>
<feature type="domain" description="TonB-dependent receptor-like beta-barrel" evidence="4">
    <location>
        <begin position="24"/>
        <end position="361"/>
    </location>
</feature>